<evidence type="ECO:0000313" key="8">
    <source>
        <dbReference type="EMBL" id="KAG7195911.1"/>
    </source>
</evidence>
<dbReference type="GeneID" id="66115671"/>
<evidence type="ECO:0000256" key="5">
    <source>
        <dbReference type="PIRSR" id="PIRSR604254-1"/>
    </source>
</evidence>
<accession>A0A9P7VES3</accession>
<proteinExistence type="predicted"/>
<gene>
    <name evidence="8" type="ORF">KQ657_002297</name>
</gene>
<feature type="transmembrane region" description="Helical" evidence="7">
    <location>
        <begin position="368"/>
        <end position="386"/>
    </location>
</feature>
<keyword evidence="2 7" id="KW-0812">Transmembrane</keyword>
<dbReference type="OrthoDB" id="5585746at2759"/>
<feature type="transmembrane region" description="Helical" evidence="7">
    <location>
        <begin position="555"/>
        <end position="578"/>
    </location>
</feature>
<feature type="transmembrane region" description="Helical" evidence="7">
    <location>
        <begin position="267"/>
        <end position="288"/>
    </location>
</feature>
<dbReference type="EMBL" id="JAHMUF010000002">
    <property type="protein sequence ID" value="KAG7195911.1"/>
    <property type="molecule type" value="Genomic_DNA"/>
</dbReference>
<dbReference type="GO" id="GO:0046872">
    <property type="term" value="F:metal ion binding"/>
    <property type="evidence" value="ECO:0007669"/>
    <property type="project" value="UniProtKB-KW"/>
</dbReference>
<feature type="transmembrane region" description="Helical" evidence="7">
    <location>
        <begin position="425"/>
        <end position="446"/>
    </location>
</feature>
<dbReference type="Pfam" id="PF03006">
    <property type="entry name" value="HlyIII"/>
    <property type="match status" value="1"/>
</dbReference>
<organism evidence="8 9">
    <name type="scientific">Scheffersomyces spartinae</name>
    <dbReference type="NCBI Taxonomy" id="45513"/>
    <lineage>
        <taxon>Eukaryota</taxon>
        <taxon>Fungi</taxon>
        <taxon>Dikarya</taxon>
        <taxon>Ascomycota</taxon>
        <taxon>Saccharomycotina</taxon>
        <taxon>Pichiomycetes</taxon>
        <taxon>Debaryomycetaceae</taxon>
        <taxon>Scheffersomyces</taxon>
    </lineage>
</organism>
<keyword evidence="9" id="KW-1185">Reference proteome</keyword>
<evidence type="ECO:0000313" key="9">
    <source>
        <dbReference type="Proteomes" id="UP000790833"/>
    </source>
</evidence>
<dbReference type="GO" id="GO:0038023">
    <property type="term" value="F:signaling receptor activity"/>
    <property type="evidence" value="ECO:0007669"/>
    <property type="project" value="TreeGrafter"/>
</dbReference>
<dbReference type="AlphaFoldDB" id="A0A9P7VES3"/>
<evidence type="ECO:0000256" key="4">
    <source>
        <dbReference type="ARBA" id="ARBA00023136"/>
    </source>
</evidence>
<feature type="binding site" evidence="5">
    <location>
        <position position="320"/>
    </location>
    <ligand>
        <name>Zn(2+)</name>
        <dbReference type="ChEBI" id="CHEBI:29105"/>
    </ligand>
</feature>
<comment type="caution">
    <text evidence="8">The sequence shown here is derived from an EMBL/GenBank/DDBJ whole genome shotgun (WGS) entry which is preliminary data.</text>
</comment>
<dbReference type="RefSeq" id="XP_043051456.1">
    <property type="nucleotide sequence ID" value="XM_043193068.1"/>
</dbReference>
<keyword evidence="4 7" id="KW-0472">Membrane</keyword>
<feature type="transmembrane region" description="Helical" evidence="7">
    <location>
        <begin position="300"/>
        <end position="319"/>
    </location>
</feature>
<comment type="subcellular location">
    <subcellularLocation>
        <location evidence="1">Membrane</location>
        <topology evidence="1">Multi-pass membrane protein</topology>
    </subcellularLocation>
</comment>
<name>A0A9P7VES3_9ASCO</name>
<dbReference type="GO" id="GO:0016020">
    <property type="term" value="C:membrane"/>
    <property type="evidence" value="ECO:0007669"/>
    <property type="project" value="UniProtKB-SubCell"/>
</dbReference>
<evidence type="ECO:0000256" key="2">
    <source>
        <dbReference type="ARBA" id="ARBA00022692"/>
    </source>
</evidence>
<evidence type="ECO:0000256" key="7">
    <source>
        <dbReference type="SAM" id="Phobius"/>
    </source>
</evidence>
<keyword evidence="5" id="KW-0862">Zinc</keyword>
<evidence type="ECO:0008006" key="10">
    <source>
        <dbReference type="Google" id="ProtNLM"/>
    </source>
</evidence>
<reference evidence="8" key="1">
    <citation type="submission" date="2021-03" db="EMBL/GenBank/DDBJ databases">
        <authorList>
            <person name="Palmer J.M."/>
        </authorList>
    </citation>
    <scope>NUCLEOTIDE SEQUENCE</scope>
    <source>
        <strain evidence="8">ARV_011</strain>
    </source>
</reference>
<keyword evidence="5" id="KW-0479">Metal-binding</keyword>
<dbReference type="Proteomes" id="UP000790833">
    <property type="component" value="Unassembled WGS sequence"/>
</dbReference>
<evidence type="ECO:0000256" key="3">
    <source>
        <dbReference type="ARBA" id="ARBA00022989"/>
    </source>
</evidence>
<sequence>MPETTTLRHRTGLTIDKPQVGDNGSKSSEELIEKLDRFLSSIEARLENFEKFFQFKGEQERSKKEDHEVAVVDAEDDADQEEIEGNLKHTRSRRRSSFMSISNLDNVRQRLKLIKDSMLKTSFSNLENLYKTLDEQYNYLFNNDALSHEGGGAGGGILSTISREVLSQKIITTIQYFDEKMLQIDDFVRSNSPSSKEVLHESFHNRLRYHNFNRALKKAENEYLSYYELPLGWRENKYIVHGYRFSLHHGSVLKSLFHFNHNETWNIWTHIFGLVLMIYITLVQFPSTEIYQKNTFVDNVPIYVFLFAGMACLFNSVIWHCYSCVAHLPTRALCACCDYSGITVLITCSITAVEYVALYNYPIWQKSFMIISALCGLTGFGFNWSPYFDKPECRSLRIGFFVGLAFVGMITFFCSCIFEGFIKSCIYFGPLFYKSFIWYWTGVVFYGGLYPERWRYDIIIEDDMTHAKAHSHLHDAMEVITDNIEKSGEDEIQMIEDDIDKAIEKADHLLSSQEEESELNSIIEKHFPEKPMYTPYAKDFMSLWWVDYIFQSHNIWHICVILGVLGHYSSLLQMYGVLNN</sequence>
<dbReference type="PANTHER" id="PTHR20855">
    <property type="entry name" value="ADIPOR/PROGESTIN RECEPTOR-RELATED"/>
    <property type="match status" value="1"/>
</dbReference>
<dbReference type="InterPro" id="IPR004254">
    <property type="entry name" value="AdipoR/HlyIII-related"/>
</dbReference>
<protein>
    <recommendedName>
        <fullName evidence="10">ADIPOR-like receptor IZH3</fullName>
    </recommendedName>
</protein>
<feature type="region of interest" description="Disordered" evidence="6">
    <location>
        <begin position="1"/>
        <end position="27"/>
    </location>
</feature>
<feature type="transmembrane region" description="Helical" evidence="7">
    <location>
        <begin position="339"/>
        <end position="361"/>
    </location>
</feature>
<dbReference type="GO" id="GO:0006882">
    <property type="term" value="P:intracellular zinc ion homeostasis"/>
    <property type="evidence" value="ECO:0007669"/>
    <property type="project" value="TreeGrafter"/>
</dbReference>
<dbReference type="PANTHER" id="PTHR20855:SF97">
    <property type="entry name" value="ADIPOR-LIKE RECEPTOR IZH3-RELATED"/>
    <property type="match status" value="1"/>
</dbReference>
<feature type="transmembrane region" description="Helical" evidence="7">
    <location>
        <begin position="398"/>
        <end position="418"/>
    </location>
</feature>
<evidence type="ECO:0000256" key="1">
    <source>
        <dbReference type="ARBA" id="ARBA00004141"/>
    </source>
</evidence>
<evidence type="ECO:0000256" key="6">
    <source>
        <dbReference type="SAM" id="MobiDB-lite"/>
    </source>
</evidence>
<keyword evidence="3 7" id="KW-1133">Transmembrane helix</keyword>